<dbReference type="Proteomes" id="UP000201689">
    <property type="component" value="Segment"/>
</dbReference>
<evidence type="ECO:0000313" key="3">
    <source>
        <dbReference type="Proteomes" id="UP000201689"/>
    </source>
</evidence>
<protein>
    <recommendedName>
        <fullName evidence="1">Rho termination factor-like N-terminal domain-containing protein</fullName>
    </recommendedName>
</protein>
<feature type="domain" description="Rho termination factor-like N-terminal" evidence="1">
    <location>
        <begin position="55"/>
        <end position="95"/>
    </location>
</feature>
<dbReference type="EMBL" id="KX231828">
    <property type="protein sequence ID" value="ANN86114.1"/>
    <property type="molecule type" value="Genomic_DNA"/>
</dbReference>
<dbReference type="Pfam" id="PF07498">
    <property type="entry name" value="Rho_N"/>
    <property type="match status" value="1"/>
</dbReference>
<dbReference type="InterPro" id="IPR011112">
    <property type="entry name" value="Rho-like_N"/>
</dbReference>
<sequence>MKSVLLKLTSAIVIAGSIAKAGEVVEVTELEAKNLLARGKGVLNDEQPADEVDLDLSKKTKDQLLEIADNLEIEGAAKMNKAQLIEAIEAADNGQEEETE</sequence>
<proteinExistence type="predicted"/>
<dbReference type="Gene3D" id="1.10.720.10">
    <property type="match status" value="1"/>
</dbReference>
<gene>
    <name evidence="2" type="ORF">BI096_gp06</name>
</gene>
<dbReference type="GO" id="GO:0006353">
    <property type="term" value="P:DNA-templated transcription termination"/>
    <property type="evidence" value="ECO:0007669"/>
    <property type="project" value="InterPro"/>
</dbReference>
<dbReference type="InterPro" id="IPR036269">
    <property type="entry name" value="Rho_N_sf"/>
</dbReference>
<evidence type="ECO:0000313" key="2">
    <source>
        <dbReference type="EMBL" id="ANN86114.1"/>
    </source>
</evidence>
<dbReference type="GeneID" id="29064913"/>
<reference evidence="2 3" key="1">
    <citation type="submission" date="2016-05" db="EMBL/GenBank/DDBJ databases">
        <authorList>
            <person name="Lavstsen T."/>
            <person name="Jespersen J.S."/>
        </authorList>
    </citation>
    <scope>NUCLEOTIDE SEQUENCE [LARGE SCALE GENOMIC DNA]</scope>
</reference>
<keyword evidence="3" id="KW-1185">Reference proteome</keyword>
<dbReference type="OrthoDB" id="20826at10239"/>
<accession>A0A193GYL0</accession>
<reference evidence="2 3" key="2">
    <citation type="submission" date="2016-07" db="EMBL/GenBank/DDBJ databases">
        <title>Whole genome sequeicing and characterization of Enterobacter phage Arya isolated from the termite gut.</title>
        <authorList>
            <person name="Tikhe C."/>
            <person name="Husseneder C."/>
        </authorList>
    </citation>
    <scope>NUCLEOTIDE SEQUENCE [LARGE SCALE GENOMIC DNA]</scope>
</reference>
<dbReference type="RefSeq" id="YP_009284270.1">
    <property type="nucleotide sequence ID" value="NC_031048.1"/>
</dbReference>
<organism evidence="2 3">
    <name type="scientific">Enterobacter phage Arya</name>
    <dbReference type="NCBI Taxonomy" id="1864622"/>
    <lineage>
        <taxon>Viruses</taxon>
        <taxon>Duplodnaviria</taxon>
        <taxon>Heunggongvirae</taxon>
        <taxon>Uroviricota</taxon>
        <taxon>Caudoviricetes</taxon>
        <taxon>Iiscvirinae</taxon>
        <taxon>Aryavirus</taxon>
        <taxon>Aryavirus arya</taxon>
    </lineage>
</organism>
<dbReference type="SUPFAM" id="SSF68912">
    <property type="entry name" value="Rho N-terminal domain-like"/>
    <property type="match status" value="1"/>
</dbReference>
<name>A0A193GYL0_9CAUD</name>
<dbReference type="KEGG" id="vg:29064913"/>
<evidence type="ECO:0000259" key="1">
    <source>
        <dbReference type="SMART" id="SM00959"/>
    </source>
</evidence>
<dbReference type="SMART" id="SM00959">
    <property type="entry name" value="Rho_N"/>
    <property type="match status" value="1"/>
</dbReference>